<organism evidence="7 8">
    <name type="scientific">Cephalotrichum gorgonifer</name>
    <dbReference type="NCBI Taxonomy" id="2041049"/>
    <lineage>
        <taxon>Eukaryota</taxon>
        <taxon>Fungi</taxon>
        <taxon>Dikarya</taxon>
        <taxon>Ascomycota</taxon>
        <taxon>Pezizomycotina</taxon>
        <taxon>Sordariomycetes</taxon>
        <taxon>Hypocreomycetidae</taxon>
        <taxon>Microascales</taxon>
        <taxon>Microascaceae</taxon>
        <taxon>Cephalotrichum</taxon>
    </lineage>
</organism>
<keyword evidence="4 6" id="KW-0472">Membrane</keyword>
<gene>
    <name evidence="7" type="ORF">DNG_02964</name>
</gene>
<dbReference type="Gene3D" id="1.20.1250.20">
    <property type="entry name" value="MFS general substrate transporter like domains"/>
    <property type="match status" value="1"/>
</dbReference>
<dbReference type="PANTHER" id="PTHR23507:SF40">
    <property type="entry name" value="TETRACYCLINE-EFFLUX TRANSPORTER"/>
    <property type="match status" value="1"/>
</dbReference>
<dbReference type="Proteomes" id="UP001187682">
    <property type="component" value="Unassembled WGS sequence"/>
</dbReference>
<dbReference type="EMBL" id="ONZQ02000003">
    <property type="protein sequence ID" value="SPO00112.1"/>
    <property type="molecule type" value="Genomic_DNA"/>
</dbReference>
<dbReference type="SUPFAM" id="SSF103473">
    <property type="entry name" value="MFS general substrate transporter"/>
    <property type="match status" value="1"/>
</dbReference>
<sequence length="588" mass="63313">MTAKASDDVRAGARASAAAQQSPNGNADVTEATPLIDPCADEPLPATGPAEDTWIGQEDFEHLPPWRRPSVYWLLAPWFVFILAFGGTLVPKLNLILELICKEYFDDKAAHDHDVVVLPVIPGGRNEQCQIAPVQRAATEMTLIMSLVTGLLSAIIAPKLGHLSDLYGRTKWLAVSSAGGITAEIITVLAAKFPGTINYRWIILGAAFEGLGGSFTAGSLLSHSYTSDCTPPSRRGVAISYIHACLFSGLAIGPVLAGYFVEHTGSLVSIFYLALGCHIFFALFALLVMPESVSRRRQLLSREKRAKELAEADLAHDGTWLAAVRHRNPFAPLRILYQKQPGAPPLFRRNVITLAAIDMVLMGAAMGAGTCIILYLEFVFKWGNLESSKYISFTSTIRASVLLVVFPLINYVFRTRPAAAARRQSAVRGPTMERNRGADALDLWIIRAALASDVLGSMGYLFARSPAVFVAGGAMTAVGGLGSAMIQASLTKHVPPESVGRLLGAVGLLHGLSRVLSPLMFNGLYRATLETFPGAIFGLLVALFSLSLLASLGVRPHVYIPDHTDSSPERAETDPEGRRSTGEEERLL</sequence>
<feature type="transmembrane region" description="Helical" evidence="6">
    <location>
        <begin position="267"/>
        <end position="289"/>
    </location>
</feature>
<proteinExistence type="predicted"/>
<evidence type="ECO:0000313" key="8">
    <source>
        <dbReference type="Proteomes" id="UP001187682"/>
    </source>
</evidence>
<dbReference type="InterPro" id="IPR011701">
    <property type="entry name" value="MFS"/>
</dbReference>
<keyword evidence="8" id="KW-1185">Reference proteome</keyword>
<keyword evidence="2 6" id="KW-0812">Transmembrane</keyword>
<protein>
    <submittedName>
        <fullName evidence="7">Related to tetracycline-efflux transporter</fullName>
    </submittedName>
</protein>
<feature type="transmembrane region" description="Helical" evidence="6">
    <location>
        <begin position="199"/>
        <end position="221"/>
    </location>
</feature>
<feature type="compositionally biased region" description="Basic and acidic residues" evidence="5">
    <location>
        <begin position="1"/>
        <end position="11"/>
    </location>
</feature>
<evidence type="ECO:0000256" key="3">
    <source>
        <dbReference type="ARBA" id="ARBA00022989"/>
    </source>
</evidence>
<comment type="caution">
    <text evidence="7">The sequence shown here is derived from an EMBL/GenBank/DDBJ whole genome shotgun (WGS) entry which is preliminary data.</text>
</comment>
<feature type="region of interest" description="Disordered" evidence="5">
    <location>
        <begin position="561"/>
        <end position="588"/>
    </location>
</feature>
<feature type="transmembrane region" description="Helical" evidence="6">
    <location>
        <begin position="141"/>
        <end position="160"/>
    </location>
</feature>
<feature type="transmembrane region" description="Helical" evidence="6">
    <location>
        <begin position="351"/>
        <end position="376"/>
    </location>
</feature>
<evidence type="ECO:0000256" key="4">
    <source>
        <dbReference type="ARBA" id="ARBA00023136"/>
    </source>
</evidence>
<dbReference type="GO" id="GO:0022857">
    <property type="term" value="F:transmembrane transporter activity"/>
    <property type="evidence" value="ECO:0007669"/>
    <property type="project" value="InterPro"/>
</dbReference>
<evidence type="ECO:0000256" key="6">
    <source>
        <dbReference type="SAM" id="Phobius"/>
    </source>
</evidence>
<evidence type="ECO:0000256" key="5">
    <source>
        <dbReference type="SAM" id="MobiDB-lite"/>
    </source>
</evidence>
<dbReference type="AlphaFoldDB" id="A0AAE8MUR5"/>
<feature type="transmembrane region" description="Helical" evidence="6">
    <location>
        <begin position="241"/>
        <end position="261"/>
    </location>
</feature>
<evidence type="ECO:0000313" key="7">
    <source>
        <dbReference type="EMBL" id="SPO00112.1"/>
    </source>
</evidence>
<dbReference type="GO" id="GO:0016020">
    <property type="term" value="C:membrane"/>
    <property type="evidence" value="ECO:0007669"/>
    <property type="project" value="UniProtKB-SubCell"/>
</dbReference>
<comment type="subcellular location">
    <subcellularLocation>
        <location evidence="1">Membrane</location>
        <topology evidence="1">Multi-pass membrane protein</topology>
    </subcellularLocation>
</comment>
<feature type="transmembrane region" description="Helical" evidence="6">
    <location>
        <begin position="469"/>
        <end position="490"/>
    </location>
</feature>
<dbReference type="PANTHER" id="PTHR23507">
    <property type="entry name" value="ZGC:174356"/>
    <property type="match status" value="1"/>
</dbReference>
<evidence type="ECO:0000256" key="2">
    <source>
        <dbReference type="ARBA" id="ARBA00022692"/>
    </source>
</evidence>
<dbReference type="Pfam" id="PF07690">
    <property type="entry name" value="MFS_1"/>
    <property type="match status" value="1"/>
</dbReference>
<feature type="transmembrane region" description="Helical" evidence="6">
    <location>
        <begin position="172"/>
        <end position="193"/>
    </location>
</feature>
<feature type="region of interest" description="Disordered" evidence="5">
    <location>
        <begin position="1"/>
        <end position="33"/>
    </location>
</feature>
<feature type="transmembrane region" description="Helical" evidence="6">
    <location>
        <begin position="502"/>
        <end position="521"/>
    </location>
</feature>
<name>A0AAE8MUR5_9PEZI</name>
<keyword evidence="3 6" id="KW-1133">Transmembrane helix</keyword>
<feature type="transmembrane region" description="Helical" evidence="6">
    <location>
        <begin position="533"/>
        <end position="554"/>
    </location>
</feature>
<evidence type="ECO:0000256" key="1">
    <source>
        <dbReference type="ARBA" id="ARBA00004141"/>
    </source>
</evidence>
<accession>A0AAE8MUR5</accession>
<feature type="transmembrane region" description="Helical" evidence="6">
    <location>
        <begin position="396"/>
        <end position="413"/>
    </location>
</feature>
<reference evidence="7" key="1">
    <citation type="submission" date="2018-03" db="EMBL/GenBank/DDBJ databases">
        <authorList>
            <person name="Guldener U."/>
        </authorList>
    </citation>
    <scope>NUCLEOTIDE SEQUENCE</scope>
</reference>
<feature type="transmembrane region" description="Helical" evidence="6">
    <location>
        <begin position="71"/>
        <end position="90"/>
    </location>
</feature>
<dbReference type="InterPro" id="IPR036259">
    <property type="entry name" value="MFS_trans_sf"/>
</dbReference>